<evidence type="ECO:0000313" key="1">
    <source>
        <dbReference type="EMBL" id="AXQ68979.1"/>
    </source>
</evidence>
<protein>
    <submittedName>
        <fullName evidence="1">Uncharacterized protein</fullName>
    </submittedName>
</protein>
<gene>
    <name evidence="1" type="ORF">CcrPW_gp440c</name>
</gene>
<dbReference type="Proteomes" id="UP000259026">
    <property type="component" value="Segment"/>
</dbReference>
<reference evidence="1" key="1">
    <citation type="submission" date="2018-07" db="EMBL/GenBank/DDBJ databases">
        <authorList>
            <person name="Quirk P.G."/>
            <person name="Krulwich T.A."/>
        </authorList>
    </citation>
    <scope>NUCLEOTIDE SEQUENCE</scope>
</reference>
<evidence type="ECO:0000313" key="2">
    <source>
        <dbReference type="Proteomes" id="UP000259026"/>
    </source>
</evidence>
<organism evidence="1 2">
    <name type="scientific">Caulobacter phage CcrPW</name>
    <dbReference type="NCBI Taxonomy" id="2283271"/>
    <lineage>
        <taxon>Viruses</taxon>
        <taxon>Duplodnaviria</taxon>
        <taxon>Heunggongvirae</taxon>
        <taxon>Uroviricota</taxon>
        <taxon>Caudoviricetes</taxon>
        <taxon>Jeanschmidtviridae</taxon>
        <taxon>Colossusvirus</taxon>
        <taxon>Colossusvirus PW</taxon>
    </lineage>
</organism>
<name>A0A385EE54_9CAUD</name>
<proteinExistence type="predicted"/>
<accession>A0A385EE54</accession>
<keyword evidence="2" id="KW-1185">Reference proteome</keyword>
<reference evidence="1" key="2">
    <citation type="submission" date="2018-09" db="EMBL/GenBank/DDBJ databases">
        <title>Giant CbK-like Caulobacter bacteriophages have genetically divergent genomes.</title>
        <authorList>
            <person name="Wilson K."/>
            <person name="Ely B."/>
        </authorList>
    </citation>
    <scope>NUCLEOTIDE SEQUENCE [LARGE SCALE GENOMIC DNA]</scope>
</reference>
<sequence>MLNRDRVNLLRPRFTVEIAQAWEKAEDRWVFIEDMFFKPPHDRASPGLVFEIGQEFCVMLDAAFPWSKLDEMIARVLRRNFKVTAEKPEPSVADCANAMLAVYDVLDLAGVNRRDPALYDTTPDGVLNYWRAMKRKDTLRDLV</sequence>
<dbReference type="EMBL" id="MH588545">
    <property type="protein sequence ID" value="AXQ68979.1"/>
    <property type="molecule type" value="Genomic_DNA"/>
</dbReference>